<proteinExistence type="predicted"/>
<evidence type="ECO:0000256" key="1">
    <source>
        <dbReference type="PROSITE-ProRule" id="PRU00169"/>
    </source>
</evidence>
<dbReference type="Pfam" id="PF00072">
    <property type="entry name" value="Response_reg"/>
    <property type="match status" value="1"/>
</dbReference>
<feature type="compositionally biased region" description="Basic and acidic residues" evidence="2">
    <location>
        <begin position="147"/>
        <end position="173"/>
    </location>
</feature>
<dbReference type="InterPro" id="IPR052048">
    <property type="entry name" value="ST_Response_Regulator"/>
</dbReference>
<dbReference type="STRING" id="1238182.C882_3017"/>
<evidence type="ECO:0000259" key="3">
    <source>
        <dbReference type="PROSITE" id="PS50110"/>
    </source>
</evidence>
<accession>K9HNN9</accession>
<dbReference type="PANTHER" id="PTHR43228:SF1">
    <property type="entry name" value="TWO-COMPONENT RESPONSE REGULATOR ARR22"/>
    <property type="match status" value="1"/>
</dbReference>
<protein>
    <submittedName>
        <fullName evidence="4">Chemotaxis protein CheYIII</fullName>
    </submittedName>
</protein>
<evidence type="ECO:0000313" key="4">
    <source>
        <dbReference type="EMBL" id="EKV31953.1"/>
    </source>
</evidence>
<dbReference type="AlphaFoldDB" id="K9HNN9"/>
<dbReference type="RefSeq" id="WP_009539214.1">
    <property type="nucleotide sequence ID" value="NZ_ANHY01000004.1"/>
</dbReference>
<comment type="caution">
    <text evidence="4">The sequence shown here is derived from an EMBL/GenBank/DDBJ whole genome shotgun (WGS) entry which is preliminary data.</text>
</comment>
<dbReference type="PANTHER" id="PTHR43228">
    <property type="entry name" value="TWO-COMPONENT RESPONSE REGULATOR"/>
    <property type="match status" value="1"/>
</dbReference>
<dbReference type="SUPFAM" id="SSF52172">
    <property type="entry name" value="CheY-like"/>
    <property type="match status" value="1"/>
</dbReference>
<reference evidence="4 5" key="1">
    <citation type="journal article" date="2013" name="Genome Announc.">
        <title>Draft Genome Sequence of an Alphaproteobacterium, Caenispirillum salinarum AK4(T), Isolated from a Solar Saltern.</title>
        <authorList>
            <person name="Khatri I."/>
            <person name="Singh A."/>
            <person name="Korpole S."/>
            <person name="Pinnaka A.K."/>
            <person name="Subramanian S."/>
        </authorList>
    </citation>
    <scope>NUCLEOTIDE SEQUENCE [LARGE SCALE GENOMIC DNA]</scope>
    <source>
        <strain evidence="4 5">AK4</strain>
    </source>
</reference>
<keyword evidence="5" id="KW-1185">Reference proteome</keyword>
<dbReference type="InterPro" id="IPR001789">
    <property type="entry name" value="Sig_transdc_resp-reg_receiver"/>
</dbReference>
<feature type="domain" description="Response regulatory" evidence="3">
    <location>
        <begin position="10"/>
        <end position="129"/>
    </location>
</feature>
<evidence type="ECO:0000256" key="2">
    <source>
        <dbReference type="SAM" id="MobiDB-lite"/>
    </source>
</evidence>
<name>K9HNN9_9PROT</name>
<dbReference type="eggNOG" id="COG0784">
    <property type="taxonomic scope" value="Bacteria"/>
</dbReference>
<feature type="modified residue" description="4-aspartylphosphate" evidence="1">
    <location>
        <position position="60"/>
    </location>
</feature>
<dbReference type="OrthoDB" id="9786548at2"/>
<organism evidence="4 5">
    <name type="scientific">Caenispirillum salinarum AK4</name>
    <dbReference type="NCBI Taxonomy" id="1238182"/>
    <lineage>
        <taxon>Bacteria</taxon>
        <taxon>Pseudomonadati</taxon>
        <taxon>Pseudomonadota</taxon>
        <taxon>Alphaproteobacteria</taxon>
        <taxon>Rhodospirillales</taxon>
        <taxon>Novispirillaceae</taxon>
        <taxon>Caenispirillum</taxon>
    </lineage>
</organism>
<evidence type="ECO:0000313" key="5">
    <source>
        <dbReference type="Proteomes" id="UP000009881"/>
    </source>
</evidence>
<dbReference type="Proteomes" id="UP000009881">
    <property type="component" value="Unassembled WGS sequence"/>
</dbReference>
<dbReference type="InterPro" id="IPR011006">
    <property type="entry name" value="CheY-like_superfamily"/>
</dbReference>
<dbReference type="EMBL" id="ANHY01000004">
    <property type="protein sequence ID" value="EKV31953.1"/>
    <property type="molecule type" value="Genomic_DNA"/>
</dbReference>
<sequence>MPGLDLSRLSILVAEDSAFGRQLVRTTLKALNVSDIREAPDGAEALKMVRLRKPDIVLADWEMPHLDGVELTRLLRTAPDSPDPFLPVIMVTAHATKFHVVTARDAGANEYLIKPFSAASLFSRIRAVIERPRRYVRLKSYFGPDRRRRDDPAYRGPARRDDEQAPAAGRDDALELEPVLSQEQVDRFYAGEGFDDPAEARDEQS</sequence>
<dbReference type="Gene3D" id="3.40.50.2300">
    <property type="match status" value="1"/>
</dbReference>
<keyword evidence="1" id="KW-0597">Phosphoprotein</keyword>
<dbReference type="PROSITE" id="PS50110">
    <property type="entry name" value="RESPONSE_REGULATORY"/>
    <property type="match status" value="1"/>
</dbReference>
<gene>
    <name evidence="4" type="ORF">C882_3017</name>
</gene>
<feature type="region of interest" description="Disordered" evidence="2">
    <location>
        <begin position="147"/>
        <end position="181"/>
    </location>
</feature>
<dbReference type="GO" id="GO:0000160">
    <property type="term" value="P:phosphorelay signal transduction system"/>
    <property type="evidence" value="ECO:0007669"/>
    <property type="project" value="InterPro"/>
</dbReference>
<dbReference type="SMART" id="SM00448">
    <property type="entry name" value="REC"/>
    <property type="match status" value="1"/>
</dbReference>